<dbReference type="EMBL" id="BIXY01000004">
    <property type="protein sequence ID" value="GCF06989.1"/>
    <property type="molecule type" value="Genomic_DNA"/>
</dbReference>
<dbReference type="InterPro" id="IPR003735">
    <property type="entry name" value="Metal_Tscrpt_repr"/>
</dbReference>
<dbReference type="Pfam" id="PF02583">
    <property type="entry name" value="Trns_repr_metal"/>
    <property type="match status" value="1"/>
</dbReference>
<reference evidence="1 2" key="1">
    <citation type="submission" date="2019-01" db="EMBL/GenBank/DDBJ databases">
        <title>Draft genome sequence of Dictyobacter sp. Uno17.</title>
        <authorList>
            <person name="Wang C.M."/>
            <person name="Zheng Y."/>
            <person name="Sakai Y."/>
            <person name="Abe K."/>
            <person name="Yokota A."/>
            <person name="Yabe S."/>
        </authorList>
    </citation>
    <scope>NUCLEOTIDE SEQUENCE [LARGE SCALE GENOMIC DNA]</scope>
    <source>
        <strain evidence="1 2">Uno17</strain>
    </source>
</reference>
<comment type="caution">
    <text evidence="1">The sequence shown here is derived from an EMBL/GenBank/DDBJ whole genome shotgun (WGS) entry which is preliminary data.</text>
</comment>
<dbReference type="GO" id="GO:0046872">
    <property type="term" value="F:metal ion binding"/>
    <property type="evidence" value="ECO:0007669"/>
    <property type="project" value="InterPro"/>
</dbReference>
<sequence>MQADKTDILKRLNYIDGHLNGIRKMIEDDKYCVDILRQTYAVRKAIEKMEALVLENHLQTCVPEGIKSGSEQAIIEELMQLYNLAGNR</sequence>
<dbReference type="GO" id="GO:0003677">
    <property type="term" value="F:DNA binding"/>
    <property type="evidence" value="ECO:0007669"/>
    <property type="project" value="InterPro"/>
</dbReference>
<keyword evidence="2" id="KW-1185">Reference proteome</keyword>
<evidence type="ECO:0000313" key="2">
    <source>
        <dbReference type="Proteomes" id="UP000322530"/>
    </source>
</evidence>
<dbReference type="PANTHER" id="PTHR33677">
    <property type="entry name" value="TRANSCRIPTIONAL REPRESSOR FRMR-RELATED"/>
    <property type="match status" value="1"/>
</dbReference>
<dbReference type="AlphaFoldDB" id="A0A5A5T7Q2"/>
<accession>A0A5A5T7Q2</accession>
<proteinExistence type="predicted"/>
<dbReference type="PANTHER" id="PTHR33677:SF3">
    <property type="entry name" value="COPPER-SENSING TRANSCRIPTIONAL REPRESSOR RICR"/>
    <property type="match status" value="1"/>
</dbReference>
<dbReference type="RefSeq" id="WP_149400037.1">
    <property type="nucleotide sequence ID" value="NZ_BIXY01000004.1"/>
</dbReference>
<dbReference type="CDD" id="cd10151">
    <property type="entry name" value="TthCsoR-like_DUF156"/>
    <property type="match status" value="1"/>
</dbReference>
<dbReference type="OrthoDB" id="9811244at2"/>
<protein>
    <recommendedName>
        <fullName evidence="3">Copper-sensing transcriptional repressor CsoR</fullName>
    </recommendedName>
</protein>
<dbReference type="InterPro" id="IPR038390">
    <property type="entry name" value="Metal_Tscrpt_repr_sf"/>
</dbReference>
<dbReference type="Proteomes" id="UP000322530">
    <property type="component" value="Unassembled WGS sequence"/>
</dbReference>
<dbReference type="GO" id="GO:0045892">
    <property type="term" value="P:negative regulation of DNA-templated transcription"/>
    <property type="evidence" value="ECO:0007669"/>
    <property type="project" value="UniProtKB-ARBA"/>
</dbReference>
<dbReference type="Gene3D" id="1.20.58.1000">
    <property type="entry name" value="Metal-sensitive repressor, helix protomer"/>
    <property type="match status" value="1"/>
</dbReference>
<evidence type="ECO:0000313" key="1">
    <source>
        <dbReference type="EMBL" id="GCF06989.1"/>
    </source>
</evidence>
<gene>
    <name evidence="1" type="ORF">KDI_05530</name>
</gene>
<evidence type="ECO:0008006" key="3">
    <source>
        <dbReference type="Google" id="ProtNLM"/>
    </source>
</evidence>
<organism evidence="1 2">
    <name type="scientific">Dictyobacter arantiisoli</name>
    <dbReference type="NCBI Taxonomy" id="2014874"/>
    <lineage>
        <taxon>Bacteria</taxon>
        <taxon>Bacillati</taxon>
        <taxon>Chloroflexota</taxon>
        <taxon>Ktedonobacteria</taxon>
        <taxon>Ktedonobacterales</taxon>
        <taxon>Dictyobacteraceae</taxon>
        <taxon>Dictyobacter</taxon>
    </lineage>
</organism>
<name>A0A5A5T7Q2_9CHLR</name>